<evidence type="ECO:0000313" key="1">
    <source>
        <dbReference type="EMBL" id="CAJ1941173.1"/>
    </source>
</evidence>
<proteinExistence type="predicted"/>
<accession>A0AAD2CTP8</accession>
<dbReference type="EMBL" id="CAKOGP040001001">
    <property type="protein sequence ID" value="CAJ1941173.1"/>
    <property type="molecule type" value="Genomic_DNA"/>
</dbReference>
<dbReference type="AlphaFoldDB" id="A0AAD2CTP8"/>
<sequence>MGAATPTKTALMGAATPMKTALMGAATPTKTALMGAATPTKTALMGAATPTMGAATPTKSAMMGATTPTKNCHMGATTPTKTVAFYTLKTKTLTHNTMYDIDIDNMAAIPPLFTVHDTMVICGINNATLFQGRTQAERIAYEIFSADFSTTMDISIDELNDELKTLAGMTAAQGQIRLMPGIKKNIRAFIQWCRDEFCMGRDPATVPFPVIDASQLLRRMKTHEQYVYGSKLMSQQALPQDFTNDVQWDDWHPTFVNYLRTIPGRDGVPLQYVVRTNEQSISSDIPS</sequence>
<name>A0AAD2CTP8_9STRA</name>
<evidence type="ECO:0000313" key="2">
    <source>
        <dbReference type="Proteomes" id="UP001295423"/>
    </source>
</evidence>
<protein>
    <submittedName>
        <fullName evidence="1">Uncharacterized protein</fullName>
    </submittedName>
</protein>
<gene>
    <name evidence="1" type="ORF">CYCCA115_LOCUS7389</name>
</gene>
<organism evidence="1 2">
    <name type="scientific">Cylindrotheca closterium</name>
    <dbReference type="NCBI Taxonomy" id="2856"/>
    <lineage>
        <taxon>Eukaryota</taxon>
        <taxon>Sar</taxon>
        <taxon>Stramenopiles</taxon>
        <taxon>Ochrophyta</taxon>
        <taxon>Bacillariophyta</taxon>
        <taxon>Bacillariophyceae</taxon>
        <taxon>Bacillariophycidae</taxon>
        <taxon>Bacillariales</taxon>
        <taxon>Bacillariaceae</taxon>
        <taxon>Cylindrotheca</taxon>
    </lineage>
</organism>
<comment type="caution">
    <text evidence="1">The sequence shown here is derived from an EMBL/GenBank/DDBJ whole genome shotgun (WGS) entry which is preliminary data.</text>
</comment>
<keyword evidence="2" id="KW-1185">Reference proteome</keyword>
<dbReference type="Proteomes" id="UP001295423">
    <property type="component" value="Unassembled WGS sequence"/>
</dbReference>
<reference evidence="1" key="1">
    <citation type="submission" date="2023-08" db="EMBL/GenBank/DDBJ databases">
        <authorList>
            <person name="Audoor S."/>
            <person name="Bilcke G."/>
        </authorList>
    </citation>
    <scope>NUCLEOTIDE SEQUENCE</scope>
</reference>